<dbReference type="EMBL" id="WJXA01000008">
    <property type="protein sequence ID" value="KAF7136081.1"/>
    <property type="molecule type" value="Genomic_DNA"/>
</dbReference>
<reference evidence="1" key="1">
    <citation type="submission" date="2019-11" db="EMBL/GenBank/DDBJ databases">
        <authorList>
            <person name="Liu Y."/>
            <person name="Hou J."/>
            <person name="Li T.-Q."/>
            <person name="Guan C.-H."/>
            <person name="Wu X."/>
            <person name="Wu H.-Z."/>
            <person name="Ling F."/>
            <person name="Zhang R."/>
            <person name="Shi X.-G."/>
            <person name="Ren J.-P."/>
            <person name="Chen E.-F."/>
            <person name="Sun J.-M."/>
        </authorList>
    </citation>
    <scope>NUCLEOTIDE SEQUENCE</scope>
    <source>
        <strain evidence="1">Adult_tree_wgs_1</strain>
        <tissue evidence="1">Leaves</tissue>
    </source>
</reference>
<accession>A0A834GPV8</accession>
<evidence type="ECO:0000313" key="2">
    <source>
        <dbReference type="Proteomes" id="UP000626092"/>
    </source>
</evidence>
<dbReference type="AlphaFoldDB" id="A0A834GPV8"/>
<sequence>MGPIDPLDPNFRGFAVRHQAFRNFGRFENAVASFGPFPDSNLMDVSVDLFDIAKKSDRYFHMLECFKGPNVFRGFLVNDREVLIDRVRGDFRSWLDRSYHEFASQPLPDLAGVGLDLAELRLLKEGRCYY</sequence>
<gene>
    <name evidence="1" type="ORF">RHSIM_Rhsim08G0095600</name>
</gene>
<name>A0A834GPV8_RHOSS</name>
<organism evidence="1 2">
    <name type="scientific">Rhododendron simsii</name>
    <name type="common">Sims's rhododendron</name>
    <dbReference type="NCBI Taxonomy" id="118357"/>
    <lineage>
        <taxon>Eukaryota</taxon>
        <taxon>Viridiplantae</taxon>
        <taxon>Streptophyta</taxon>
        <taxon>Embryophyta</taxon>
        <taxon>Tracheophyta</taxon>
        <taxon>Spermatophyta</taxon>
        <taxon>Magnoliopsida</taxon>
        <taxon>eudicotyledons</taxon>
        <taxon>Gunneridae</taxon>
        <taxon>Pentapetalae</taxon>
        <taxon>asterids</taxon>
        <taxon>Ericales</taxon>
        <taxon>Ericaceae</taxon>
        <taxon>Ericoideae</taxon>
        <taxon>Rhodoreae</taxon>
        <taxon>Rhododendron</taxon>
    </lineage>
</organism>
<keyword evidence="2" id="KW-1185">Reference proteome</keyword>
<evidence type="ECO:0000313" key="1">
    <source>
        <dbReference type="EMBL" id="KAF7136081.1"/>
    </source>
</evidence>
<comment type="caution">
    <text evidence="1">The sequence shown here is derived from an EMBL/GenBank/DDBJ whole genome shotgun (WGS) entry which is preliminary data.</text>
</comment>
<proteinExistence type="predicted"/>
<protein>
    <submittedName>
        <fullName evidence="1">Uncharacterized protein</fullName>
    </submittedName>
</protein>
<dbReference type="Proteomes" id="UP000626092">
    <property type="component" value="Unassembled WGS sequence"/>
</dbReference>